<protein>
    <recommendedName>
        <fullName evidence="7">Amino acid transporter transmembrane domain-containing protein</fullName>
    </recommendedName>
</protein>
<evidence type="ECO:0000256" key="3">
    <source>
        <dbReference type="ARBA" id="ARBA00022989"/>
    </source>
</evidence>
<dbReference type="AlphaFoldDB" id="A0AAD3TW83"/>
<keyword evidence="4 6" id="KW-0472">Membrane</keyword>
<comment type="caution">
    <text evidence="8">The sequence shown here is derived from an EMBL/GenBank/DDBJ whole genome shotgun (WGS) entry which is preliminary data.</text>
</comment>
<reference evidence="8" key="1">
    <citation type="journal article" date="2023" name="BMC Genomics">
        <title>Chromosome-level genome assemblies of Cutaneotrichosporon spp. (Trichosporonales, Basidiomycota) reveal imbalanced evolution between nucleotide sequences and chromosome synteny.</title>
        <authorList>
            <person name="Kobayashi Y."/>
            <person name="Kayamori A."/>
            <person name="Aoki K."/>
            <person name="Shiwa Y."/>
            <person name="Matsutani M."/>
            <person name="Fujita N."/>
            <person name="Sugita T."/>
            <person name="Iwasaki W."/>
            <person name="Tanaka N."/>
            <person name="Takashima M."/>
        </authorList>
    </citation>
    <scope>NUCLEOTIDE SEQUENCE</scope>
    <source>
        <strain evidence="8">HIS016</strain>
    </source>
</reference>
<evidence type="ECO:0000256" key="4">
    <source>
        <dbReference type="ARBA" id="ARBA00023136"/>
    </source>
</evidence>
<evidence type="ECO:0000313" key="9">
    <source>
        <dbReference type="Proteomes" id="UP001222932"/>
    </source>
</evidence>
<sequence length="118" mass="13268">MTVKSKTDADADAGTEPELGSESNDEFALLRGREEEHDIKFRTLTWCKATLLLFAEYVYLAILALPWSFSVLGWGIGLLVQIGIGLITSHTSYILWKYMMRHPHARNVAEIVCELVPS</sequence>
<keyword evidence="9" id="KW-1185">Reference proteome</keyword>
<feature type="region of interest" description="Disordered" evidence="5">
    <location>
        <begin position="1"/>
        <end position="25"/>
    </location>
</feature>
<feature type="domain" description="Amino acid transporter transmembrane" evidence="7">
    <location>
        <begin position="43"/>
        <end position="100"/>
    </location>
</feature>
<evidence type="ECO:0000313" key="8">
    <source>
        <dbReference type="EMBL" id="GMK57552.1"/>
    </source>
</evidence>
<evidence type="ECO:0000256" key="1">
    <source>
        <dbReference type="ARBA" id="ARBA00004370"/>
    </source>
</evidence>
<proteinExistence type="predicted"/>
<accession>A0AAD3TW83</accession>
<gene>
    <name evidence="8" type="ORF">CspeluHIS016_0403860</name>
</gene>
<evidence type="ECO:0000256" key="6">
    <source>
        <dbReference type="SAM" id="Phobius"/>
    </source>
</evidence>
<dbReference type="EMBL" id="BTCM01000004">
    <property type="protein sequence ID" value="GMK57552.1"/>
    <property type="molecule type" value="Genomic_DNA"/>
</dbReference>
<evidence type="ECO:0000259" key="7">
    <source>
        <dbReference type="Pfam" id="PF01490"/>
    </source>
</evidence>
<organism evidence="8 9">
    <name type="scientific">Cutaneotrichosporon spelunceum</name>
    <dbReference type="NCBI Taxonomy" id="1672016"/>
    <lineage>
        <taxon>Eukaryota</taxon>
        <taxon>Fungi</taxon>
        <taxon>Dikarya</taxon>
        <taxon>Basidiomycota</taxon>
        <taxon>Agaricomycotina</taxon>
        <taxon>Tremellomycetes</taxon>
        <taxon>Trichosporonales</taxon>
        <taxon>Trichosporonaceae</taxon>
        <taxon>Cutaneotrichosporon</taxon>
    </lineage>
</organism>
<dbReference type="Pfam" id="PF01490">
    <property type="entry name" value="Aa_trans"/>
    <property type="match status" value="1"/>
</dbReference>
<comment type="subcellular location">
    <subcellularLocation>
        <location evidence="1">Membrane</location>
    </subcellularLocation>
</comment>
<feature type="transmembrane region" description="Helical" evidence="6">
    <location>
        <begin position="49"/>
        <end position="69"/>
    </location>
</feature>
<keyword evidence="2 6" id="KW-0812">Transmembrane</keyword>
<dbReference type="InterPro" id="IPR013057">
    <property type="entry name" value="AA_transpt_TM"/>
</dbReference>
<evidence type="ECO:0000256" key="2">
    <source>
        <dbReference type="ARBA" id="ARBA00022692"/>
    </source>
</evidence>
<dbReference type="GO" id="GO:0016020">
    <property type="term" value="C:membrane"/>
    <property type="evidence" value="ECO:0007669"/>
    <property type="project" value="UniProtKB-SubCell"/>
</dbReference>
<reference evidence="8" key="2">
    <citation type="submission" date="2023-06" db="EMBL/GenBank/DDBJ databases">
        <authorList>
            <person name="Kobayashi Y."/>
            <person name="Kayamori A."/>
            <person name="Aoki K."/>
            <person name="Shiwa Y."/>
            <person name="Fujita N."/>
            <person name="Sugita T."/>
            <person name="Iwasaki W."/>
            <person name="Tanaka N."/>
            <person name="Takashima M."/>
        </authorList>
    </citation>
    <scope>NUCLEOTIDE SEQUENCE</scope>
    <source>
        <strain evidence="8">HIS016</strain>
    </source>
</reference>
<dbReference type="Proteomes" id="UP001222932">
    <property type="component" value="Unassembled WGS sequence"/>
</dbReference>
<name>A0AAD3TW83_9TREE</name>
<feature type="transmembrane region" description="Helical" evidence="6">
    <location>
        <begin position="75"/>
        <end position="96"/>
    </location>
</feature>
<evidence type="ECO:0000256" key="5">
    <source>
        <dbReference type="SAM" id="MobiDB-lite"/>
    </source>
</evidence>
<keyword evidence="3 6" id="KW-1133">Transmembrane helix</keyword>